<sequence>MHSVLVIDESTIISVAIKSLLMQSDLFKSVFIAASSQQSLDIVMKHHIDLIITDVELQGDDCFLFLKKIKIEFPKIKFLFFSSKNESIYSIRALEARANGFISKGKKVEELLFAIKHILKGYLFFSAEVLSEMSDVAVLSKSPKHTRTLTTREINILRYLVKGLKNKEIANHLFISEKTVSTYKTRIMAKLGVNSVMEMINYVRKNGLM</sequence>
<dbReference type="Gene3D" id="3.40.50.2300">
    <property type="match status" value="1"/>
</dbReference>
<dbReference type="PROSITE" id="PS00622">
    <property type="entry name" value="HTH_LUXR_1"/>
    <property type="match status" value="1"/>
</dbReference>
<dbReference type="SMART" id="SM00448">
    <property type="entry name" value="REC"/>
    <property type="match status" value="1"/>
</dbReference>
<dbReference type="Pfam" id="PF00196">
    <property type="entry name" value="GerE"/>
    <property type="match status" value="1"/>
</dbReference>
<protein>
    <submittedName>
        <fullName evidence="9">Response regulator transcription factor</fullName>
    </submittedName>
</protein>
<evidence type="ECO:0000256" key="3">
    <source>
        <dbReference type="ARBA" id="ARBA00023015"/>
    </source>
</evidence>
<dbReference type="InterPro" id="IPR000792">
    <property type="entry name" value="Tscrpt_reg_LuxR_C"/>
</dbReference>
<dbReference type="SMART" id="SM00421">
    <property type="entry name" value="HTH_LUXR"/>
    <property type="match status" value="1"/>
</dbReference>
<gene>
    <name evidence="9" type="ORF">RDT67_26210</name>
</gene>
<evidence type="ECO:0000313" key="9">
    <source>
        <dbReference type="EMBL" id="MDQ9129900.1"/>
    </source>
</evidence>
<keyword evidence="1 6" id="KW-0597">Phosphoprotein</keyword>
<dbReference type="PROSITE" id="PS50110">
    <property type="entry name" value="RESPONSE_REGULATORY"/>
    <property type="match status" value="1"/>
</dbReference>
<dbReference type="PROSITE" id="PS50043">
    <property type="entry name" value="HTH_LUXR_2"/>
    <property type="match status" value="1"/>
</dbReference>
<dbReference type="SUPFAM" id="SSF52172">
    <property type="entry name" value="CheY-like"/>
    <property type="match status" value="1"/>
</dbReference>
<dbReference type="InterPro" id="IPR058245">
    <property type="entry name" value="NreC/VraR/RcsB-like_REC"/>
</dbReference>
<keyword evidence="2" id="KW-0902">Two-component regulatory system</keyword>
<dbReference type="Proteomes" id="UP001224622">
    <property type="component" value="Unassembled WGS sequence"/>
</dbReference>
<dbReference type="RefSeq" id="WP_309048534.1">
    <property type="nucleotide sequence ID" value="NZ_JAVIGA010000044.1"/>
</dbReference>
<feature type="modified residue" description="4-aspartylphosphate" evidence="6">
    <location>
        <position position="54"/>
    </location>
</feature>
<evidence type="ECO:0000313" key="10">
    <source>
        <dbReference type="Proteomes" id="UP001224622"/>
    </source>
</evidence>
<evidence type="ECO:0000256" key="5">
    <source>
        <dbReference type="ARBA" id="ARBA00023163"/>
    </source>
</evidence>
<keyword evidence="5" id="KW-0804">Transcription</keyword>
<accession>A0AAJ1YGI9</accession>
<dbReference type="GO" id="GO:0006355">
    <property type="term" value="P:regulation of DNA-templated transcription"/>
    <property type="evidence" value="ECO:0007669"/>
    <property type="project" value="InterPro"/>
</dbReference>
<dbReference type="CDD" id="cd17535">
    <property type="entry name" value="REC_NarL-like"/>
    <property type="match status" value="1"/>
</dbReference>
<evidence type="ECO:0000256" key="6">
    <source>
        <dbReference type="PROSITE-ProRule" id="PRU00169"/>
    </source>
</evidence>
<dbReference type="PANTHER" id="PTHR43214">
    <property type="entry name" value="TWO-COMPONENT RESPONSE REGULATOR"/>
    <property type="match status" value="1"/>
</dbReference>
<keyword evidence="4" id="KW-0238">DNA-binding</keyword>
<evidence type="ECO:0000256" key="4">
    <source>
        <dbReference type="ARBA" id="ARBA00023125"/>
    </source>
</evidence>
<evidence type="ECO:0000256" key="2">
    <source>
        <dbReference type="ARBA" id="ARBA00023012"/>
    </source>
</evidence>
<name>A0AAJ1YGI9_SERFO</name>
<dbReference type="InterPro" id="IPR016032">
    <property type="entry name" value="Sig_transdc_resp-reg_C-effctor"/>
</dbReference>
<feature type="domain" description="HTH luxR-type" evidence="7">
    <location>
        <begin position="142"/>
        <end position="207"/>
    </location>
</feature>
<feature type="domain" description="Response regulatory" evidence="8">
    <location>
        <begin position="3"/>
        <end position="119"/>
    </location>
</feature>
<organism evidence="9 10">
    <name type="scientific">Serratia fonticola</name>
    <dbReference type="NCBI Taxonomy" id="47917"/>
    <lineage>
        <taxon>Bacteria</taxon>
        <taxon>Pseudomonadati</taxon>
        <taxon>Pseudomonadota</taxon>
        <taxon>Gammaproteobacteria</taxon>
        <taxon>Enterobacterales</taxon>
        <taxon>Yersiniaceae</taxon>
        <taxon>Serratia</taxon>
    </lineage>
</organism>
<dbReference type="GO" id="GO:0000160">
    <property type="term" value="P:phosphorelay signal transduction system"/>
    <property type="evidence" value="ECO:0007669"/>
    <property type="project" value="InterPro"/>
</dbReference>
<dbReference type="SUPFAM" id="SSF46894">
    <property type="entry name" value="C-terminal effector domain of the bipartite response regulators"/>
    <property type="match status" value="1"/>
</dbReference>
<reference evidence="9" key="1">
    <citation type="submission" date="2023-08" db="EMBL/GenBank/DDBJ databases">
        <title>The Comparative Genomic Analysis of Yersiniaceae from Polar Regions.</title>
        <authorList>
            <person name="Goncharov A."/>
            <person name="Aslanov B."/>
            <person name="Kolodzhieva V."/>
            <person name="Azarov D."/>
            <person name="Mochov A."/>
            <person name="Lebedeva E."/>
        </authorList>
    </citation>
    <scope>NUCLEOTIDE SEQUENCE</scope>
    <source>
        <strain evidence="9">Vf</strain>
    </source>
</reference>
<dbReference type="PANTHER" id="PTHR43214:SF41">
    <property type="entry name" value="NITRATE_NITRITE RESPONSE REGULATOR PROTEIN NARP"/>
    <property type="match status" value="1"/>
</dbReference>
<dbReference type="EMBL" id="JAVIGA010000044">
    <property type="protein sequence ID" value="MDQ9129900.1"/>
    <property type="molecule type" value="Genomic_DNA"/>
</dbReference>
<dbReference type="InterPro" id="IPR039420">
    <property type="entry name" value="WalR-like"/>
</dbReference>
<evidence type="ECO:0000259" key="7">
    <source>
        <dbReference type="PROSITE" id="PS50043"/>
    </source>
</evidence>
<evidence type="ECO:0000256" key="1">
    <source>
        <dbReference type="ARBA" id="ARBA00022553"/>
    </source>
</evidence>
<dbReference type="PRINTS" id="PR00038">
    <property type="entry name" value="HTHLUXR"/>
</dbReference>
<comment type="caution">
    <text evidence="9">The sequence shown here is derived from an EMBL/GenBank/DDBJ whole genome shotgun (WGS) entry which is preliminary data.</text>
</comment>
<dbReference type="GO" id="GO:0003677">
    <property type="term" value="F:DNA binding"/>
    <property type="evidence" value="ECO:0007669"/>
    <property type="project" value="UniProtKB-KW"/>
</dbReference>
<dbReference type="CDD" id="cd06170">
    <property type="entry name" value="LuxR_C_like"/>
    <property type="match status" value="1"/>
</dbReference>
<keyword evidence="3" id="KW-0805">Transcription regulation</keyword>
<dbReference type="AlphaFoldDB" id="A0AAJ1YGI9"/>
<proteinExistence type="predicted"/>
<dbReference type="Pfam" id="PF00072">
    <property type="entry name" value="Response_reg"/>
    <property type="match status" value="1"/>
</dbReference>
<dbReference type="InterPro" id="IPR011006">
    <property type="entry name" value="CheY-like_superfamily"/>
</dbReference>
<dbReference type="InterPro" id="IPR001789">
    <property type="entry name" value="Sig_transdc_resp-reg_receiver"/>
</dbReference>
<evidence type="ECO:0000259" key="8">
    <source>
        <dbReference type="PROSITE" id="PS50110"/>
    </source>
</evidence>